<proteinExistence type="predicted"/>
<accession>A0AAD7BHX6</accession>
<dbReference type="EMBL" id="JARKIF010000016">
    <property type="protein sequence ID" value="KAJ7621394.1"/>
    <property type="molecule type" value="Genomic_DNA"/>
</dbReference>
<reference evidence="3" key="1">
    <citation type="submission" date="2023-03" db="EMBL/GenBank/DDBJ databases">
        <title>Massive genome expansion in bonnet fungi (Mycena s.s.) driven by repeated elements and novel gene families across ecological guilds.</title>
        <authorList>
            <consortium name="Lawrence Berkeley National Laboratory"/>
            <person name="Harder C.B."/>
            <person name="Miyauchi S."/>
            <person name="Viragh M."/>
            <person name="Kuo A."/>
            <person name="Thoen E."/>
            <person name="Andreopoulos B."/>
            <person name="Lu D."/>
            <person name="Skrede I."/>
            <person name="Drula E."/>
            <person name="Henrissat B."/>
            <person name="Morin E."/>
            <person name="Kohler A."/>
            <person name="Barry K."/>
            <person name="LaButti K."/>
            <person name="Morin E."/>
            <person name="Salamov A."/>
            <person name="Lipzen A."/>
            <person name="Mereny Z."/>
            <person name="Hegedus B."/>
            <person name="Baldrian P."/>
            <person name="Stursova M."/>
            <person name="Weitz H."/>
            <person name="Taylor A."/>
            <person name="Grigoriev I.V."/>
            <person name="Nagy L.G."/>
            <person name="Martin F."/>
            <person name="Kauserud H."/>
        </authorList>
    </citation>
    <scope>NUCLEOTIDE SEQUENCE</scope>
    <source>
        <strain evidence="3">9284</strain>
    </source>
</reference>
<evidence type="ECO:0000259" key="2">
    <source>
        <dbReference type="Pfam" id="PF21671"/>
    </source>
</evidence>
<name>A0AAD7BHX6_9AGAR</name>
<feature type="signal peptide" evidence="1">
    <location>
        <begin position="1"/>
        <end position="17"/>
    </location>
</feature>
<dbReference type="PANTHER" id="PTHR35192">
    <property type="entry name" value="PROTEIN, PUTATIVE-RELATED"/>
    <property type="match status" value="1"/>
</dbReference>
<gene>
    <name evidence="3" type="ORF">FB45DRAFT_140365</name>
</gene>
<organism evidence="3 4">
    <name type="scientific">Roridomyces roridus</name>
    <dbReference type="NCBI Taxonomy" id="1738132"/>
    <lineage>
        <taxon>Eukaryota</taxon>
        <taxon>Fungi</taxon>
        <taxon>Dikarya</taxon>
        <taxon>Basidiomycota</taxon>
        <taxon>Agaricomycotina</taxon>
        <taxon>Agaricomycetes</taxon>
        <taxon>Agaricomycetidae</taxon>
        <taxon>Agaricales</taxon>
        <taxon>Marasmiineae</taxon>
        <taxon>Mycenaceae</taxon>
        <taxon>Roridomyces</taxon>
    </lineage>
</organism>
<comment type="caution">
    <text evidence="3">The sequence shown here is derived from an EMBL/GenBank/DDBJ whole genome shotgun (WGS) entry which is preliminary data.</text>
</comment>
<feature type="chain" id="PRO_5041998484" description="Protein CPL1-like domain-containing protein" evidence="1">
    <location>
        <begin position="18"/>
        <end position="180"/>
    </location>
</feature>
<feature type="domain" description="Protein CPL1-like" evidence="2">
    <location>
        <begin position="104"/>
        <end position="155"/>
    </location>
</feature>
<evidence type="ECO:0000256" key="1">
    <source>
        <dbReference type="SAM" id="SignalP"/>
    </source>
</evidence>
<dbReference type="Pfam" id="PF21671">
    <property type="entry name" value="CPL1-like"/>
    <property type="match status" value="1"/>
</dbReference>
<dbReference type="PANTHER" id="PTHR35192:SF2">
    <property type="entry name" value="APPLE DOMAIN-CONTAINING PROTEIN"/>
    <property type="match status" value="1"/>
</dbReference>
<dbReference type="Proteomes" id="UP001221142">
    <property type="component" value="Unassembled WGS sequence"/>
</dbReference>
<evidence type="ECO:0000313" key="3">
    <source>
        <dbReference type="EMBL" id="KAJ7621394.1"/>
    </source>
</evidence>
<dbReference type="InterPro" id="IPR048661">
    <property type="entry name" value="CPL1-like"/>
</dbReference>
<keyword evidence="1" id="KW-0732">Signal</keyword>
<protein>
    <recommendedName>
        <fullName evidence="2">Protein CPL1-like domain-containing protein</fullName>
    </recommendedName>
</protein>
<dbReference type="InterPro" id="IPR038955">
    <property type="entry name" value="PriA/CPL1_fungi"/>
</dbReference>
<evidence type="ECO:0000313" key="4">
    <source>
        <dbReference type="Proteomes" id="UP001221142"/>
    </source>
</evidence>
<keyword evidence="4" id="KW-1185">Reference proteome</keyword>
<dbReference type="AlphaFoldDB" id="A0AAD7BHX6"/>
<sequence>MLRQLLTVFTLIIYLEALVGVGASSNPCATGTLVPSKDNNSCECKRRTGIMGSFRSGCSARLSEGSCLVSCSTVESFQQIELAPEAMKACPAGTRACPVGRFDFECIMPGEDVDNCGGCVSTGEGEACGDYPGVRGAACVRGVCDVYSCHPGYTLVHGGCNRGGRKKERAHHTPTHRISA</sequence>